<dbReference type="Pfam" id="PF04069">
    <property type="entry name" value="OpuAC"/>
    <property type="match status" value="1"/>
</dbReference>
<dbReference type="AlphaFoldDB" id="A0A1B2I191"/>
<dbReference type="GO" id="GO:0022857">
    <property type="term" value="F:transmembrane transporter activity"/>
    <property type="evidence" value="ECO:0007669"/>
    <property type="project" value="InterPro"/>
</dbReference>
<keyword evidence="5 8" id="KW-0472">Membrane</keyword>
<evidence type="ECO:0000313" key="10">
    <source>
        <dbReference type="EMBL" id="ANZ43745.1"/>
    </source>
</evidence>
<accession>A0A1B2I191</accession>
<evidence type="ECO:0000313" key="11">
    <source>
        <dbReference type="Proteomes" id="UP000093044"/>
    </source>
</evidence>
<dbReference type="STRING" id="1197717.BED41_00680"/>
<dbReference type="GO" id="GO:0031460">
    <property type="term" value="P:glycine betaine transport"/>
    <property type="evidence" value="ECO:0007669"/>
    <property type="project" value="TreeGrafter"/>
</dbReference>
<dbReference type="SUPFAM" id="SSF161098">
    <property type="entry name" value="MetI-like"/>
    <property type="match status" value="1"/>
</dbReference>
<dbReference type="RefSeq" id="WP_066741772.1">
    <property type="nucleotide sequence ID" value="NZ_CP016757.1"/>
</dbReference>
<dbReference type="CDD" id="cd13609">
    <property type="entry name" value="PBP2_Opu_like_1"/>
    <property type="match status" value="1"/>
</dbReference>
<feature type="transmembrane region" description="Helical" evidence="8">
    <location>
        <begin position="79"/>
        <end position="97"/>
    </location>
</feature>
<feature type="transmembrane region" description="Helical" evidence="8">
    <location>
        <begin position="53"/>
        <end position="73"/>
    </location>
</feature>
<evidence type="ECO:0000256" key="6">
    <source>
        <dbReference type="ARBA" id="ARBA00035642"/>
    </source>
</evidence>
<dbReference type="Gene3D" id="1.10.3720.10">
    <property type="entry name" value="MetI-like"/>
    <property type="match status" value="1"/>
</dbReference>
<reference evidence="10" key="1">
    <citation type="submission" date="2016-08" db="EMBL/GenBank/DDBJ databases">
        <title>Complete genome of Cloacibacillus porcorum.</title>
        <authorList>
            <person name="Looft T."/>
            <person name="Bayles D.O."/>
            <person name="Alt D.P."/>
        </authorList>
    </citation>
    <scope>NUCLEOTIDE SEQUENCE [LARGE SCALE GENOMIC DNA]</scope>
    <source>
        <strain evidence="10">CL-84</strain>
    </source>
</reference>
<feature type="transmembrane region" description="Helical" evidence="8">
    <location>
        <begin position="133"/>
        <end position="159"/>
    </location>
</feature>
<dbReference type="PANTHER" id="PTHR30177">
    <property type="entry name" value="GLYCINE BETAINE/L-PROLINE TRANSPORT SYSTEM PERMEASE PROTEIN PROW"/>
    <property type="match status" value="1"/>
</dbReference>
<proteinExistence type="inferred from homology"/>
<feature type="transmembrane region" description="Helical" evidence="8">
    <location>
        <begin position="229"/>
        <end position="251"/>
    </location>
</feature>
<dbReference type="GO" id="GO:0043190">
    <property type="term" value="C:ATP-binding cassette (ABC) transporter complex"/>
    <property type="evidence" value="ECO:0007669"/>
    <property type="project" value="InterPro"/>
</dbReference>
<dbReference type="InterPro" id="IPR007210">
    <property type="entry name" value="ABC_Gly_betaine_transp_sub-bd"/>
</dbReference>
<evidence type="ECO:0000259" key="9">
    <source>
        <dbReference type="PROSITE" id="PS50928"/>
    </source>
</evidence>
<dbReference type="KEGG" id="cpor:BED41_00680"/>
<keyword evidence="2 8" id="KW-0813">Transport</keyword>
<dbReference type="FunFam" id="1.10.3720.10:FF:000001">
    <property type="entry name" value="Glycine betaine ABC transporter, permease"/>
    <property type="match status" value="1"/>
</dbReference>
<feature type="transmembrane region" description="Helical" evidence="8">
    <location>
        <begin position="179"/>
        <end position="198"/>
    </location>
</feature>
<name>A0A1B2I191_9BACT</name>
<dbReference type="InterPro" id="IPR051204">
    <property type="entry name" value="ABC_transp_perm/SBD"/>
</dbReference>
<evidence type="ECO:0000256" key="8">
    <source>
        <dbReference type="RuleBase" id="RU363032"/>
    </source>
</evidence>
<dbReference type="Gene3D" id="3.40.190.120">
    <property type="entry name" value="Osmoprotection protein (prox), domain 2"/>
    <property type="match status" value="1"/>
</dbReference>
<dbReference type="SUPFAM" id="SSF53850">
    <property type="entry name" value="Periplasmic binding protein-like II"/>
    <property type="match status" value="1"/>
</dbReference>
<sequence length="528" mass="57907">MTDFLALLAAKHSELLRLFIDHMNMTTMAVFISLSIGIPVGIVITHSRLATRIVIGLANIMQSIPCIALLAFSVPFVGIGAKPAIMMVIIYALLPIIKNTYTGIMSIDPKTIEVARGMGLTKWQRMFRIELPLAAPFIMAGIRISAVAAVGTMTIAAFAGAGGLGWFINLGLNSQNVGLVLLGAIPASLMALGIDLLLGQLERAVTPEGLLPPEQIQNIPAKKRRRRQIAVFALCGLLVLLPAASALSGYLSERGERKVTVGSGDFTEAMILGYMYSELIKANSDVKVEERFNLGGAVVCFNALKKGDVDMFVEYTGSILPNYFHMEFASTDPQAVYEKSKELLMKEHGITVSKPLGFNNTYVMGVRPETAKRYGIRTLSEMMGVADKLRLGCTVGFVQRGDCLPLMKKRFKKDFESVTGLQESIRYRGLAAQEVDVIDAFSTDAQLTKQKVTLMEDDINFFPPYYAVNLVRQDTFEKYPELEELLSKMDGLLNEDAMRALNAKVDIGGQDARTVAREFLREKGLIAK</sequence>
<evidence type="ECO:0000256" key="4">
    <source>
        <dbReference type="ARBA" id="ARBA00022989"/>
    </source>
</evidence>
<comment type="similarity">
    <text evidence="8">Belongs to the binding-protein-dependent transport system permease family.</text>
</comment>
<evidence type="ECO:0000256" key="5">
    <source>
        <dbReference type="ARBA" id="ARBA00023136"/>
    </source>
</evidence>
<comment type="similarity">
    <text evidence="7">In the N-terminal section; belongs to the binding-protein-dependent transport system permease family.</text>
</comment>
<keyword evidence="3 8" id="KW-0812">Transmembrane</keyword>
<dbReference type="InterPro" id="IPR035906">
    <property type="entry name" value="MetI-like_sf"/>
</dbReference>
<evidence type="ECO:0000256" key="3">
    <source>
        <dbReference type="ARBA" id="ARBA00022692"/>
    </source>
</evidence>
<feature type="transmembrane region" description="Helical" evidence="8">
    <location>
        <begin position="25"/>
        <end position="46"/>
    </location>
</feature>
<gene>
    <name evidence="10" type="ORF">BED41_00680</name>
</gene>
<dbReference type="InterPro" id="IPR000515">
    <property type="entry name" value="MetI-like"/>
</dbReference>
<keyword evidence="11" id="KW-1185">Reference proteome</keyword>
<organism evidence="10 11">
    <name type="scientific">Cloacibacillus porcorum</name>
    <dbReference type="NCBI Taxonomy" id="1197717"/>
    <lineage>
        <taxon>Bacteria</taxon>
        <taxon>Thermotogati</taxon>
        <taxon>Synergistota</taxon>
        <taxon>Synergistia</taxon>
        <taxon>Synergistales</taxon>
        <taxon>Synergistaceae</taxon>
        <taxon>Cloacibacillus</taxon>
    </lineage>
</organism>
<dbReference type="PROSITE" id="PS50928">
    <property type="entry name" value="ABC_TM1"/>
    <property type="match status" value="1"/>
</dbReference>
<dbReference type="Gene3D" id="3.40.190.10">
    <property type="entry name" value="Periplasmic binding protein-like II"/>
    <property type="match status" value="1"/>
</dbReference>
<dbReference type="GeneID" id="83056365"/>
<dbReference type="OrthoDB" id="9801163at2"/>
<feature type="domain" description="ABC transmembrane type-1" evidence="9">
    <location>
        <begin position="19"/>
        <end position="198"/>
    </location>
</feature>
<dbReference type="CDD" id="cd06261">
    <property type="entry name" value="TM_PBP2"/>
    <property type="match status" value="1"/>
</dbReference>
<dbReference type="Proteomes" id="UP000093044">
    <property type="component" value="Chromosome"/>
</dbReference>
<protein>
    <submittedName>
        <fullName evidence="10">ABC transporter substrate-binding protein</fullName>
    </submittedName>
</protein>
<keyword evidence="4 8" id="KW-1133">Transmembrane helix</keyword>
<evidence type="ECO:0000256" key="7">
    <source>
        <dbReference type="ARBA" id="ARBA00035652"/>
    </source>
</evidence>
<dbReference type="EMBL" id="CP016757">
    <property type="protein sequence ID" value="ANZ43745.1"/>
    <property type="molecule type" value="Genomic_DNA"/>
</dbReference>
<dbReference type="Pfam" id="PF00528">
    <property type="entry name" value="BPD_transp_1"/>
    <property type="match status" value="1"/>
</dbReference>
<evidence type="ECO:0000256" key="1">
    <source>
        <dbReference type="ARBA" id="ARBA00004141"/>
    </source>
</evidence>
<evidence type="ECO:0000256" key="2">
    <source>
        <dbReference type="ARBA" id="ARBA00022448"/>
    </source>
</evidence>
<dbReference type="PANTHER" id="PTHR30177:SF4">
    <property type="entry name" value="OSMOPROTECTANT IMPORT PERMEASE PROTEIN OSMW"/>
    <property type="match status" value="1"/>
</dbReference>
<comment type="similarity">
    <text evidence="6">In the C-terminal section; belongs to the OsmX family.</text>
</comment>
<comment type="subcellular location">
    <subcellularLocation>
        <location evidence="8">Cell membrane</location>
        <topology evidence="8">Multi-pass membrane protein</topology>
    </subcellularLocation>
    <subcellularLocation>
        <location evidence="1">Membrane</location>
        <topology evidence="1">Multi-pass membrane protein</topology>
    </subcellularLocation>
</comment>